<name>A0AAW2TYT9_SESRA</name>
<protein>
    <submittedName>
        <fullName evidence="2">Retrovirus-related Pol polyprotein from type-1 retrotransposable element R2</fullName>
    </submittedName>
</protein>
<dbReference type="Pfam" id="PF00078">
    <property type="entry name" value="RVT_1"/>
    <property type="match status" value="1"/>
</dbReference>
<reference evidence="2" key="2">
    <citation type="journal article" date="2024" name="Plant">
        <title>Genomic evolution and insights into agronomic trait innovations of Sesamum species.</title>
        <authorList>
            <person name="Miao H."/>
            <person name="Wang L."/>
            <person name="Qu L."/>
            <person name="Liu H."/>
            <person name="Sun Y."/>
            <person name="Le M."/>
            <person name="Wang Q."/>
            <person name="Wei S."/>
            <person name="Zheng Y."/>
            <person name="Lin W."/>
            <person name="Duan Y."/>
            <person name="Cao H."/>
            <person name="Xiong S."/>
            <person name="Wang X."/>
            <person name="Wei L."/>
            <person name="Li C."/>
            <person name="Ma Q."/>
            <person name="Ju M."/>
            <person name="Zhao R."/>
            <person name="Li G."/>
            <person name="Mu C."/>
            <person name="Tian Q."/>
            <person name="Mei H."/>
            <person name="Zhang T."/>
            <person name="Gao T."/>
            <person name="Zhang H."/>
        </authorList>
    </citation>
    <scope>NUCLEOTIDE SEQUENCE</scope>
    <source>
        <strain evidence="2">G02</strain>
    </source>
</reference>
<gene>
    <name evidence="2" type="ORF">Sradi_1882100</name>
</gene>
<evidence type="ECO:0000259" key="1">
    <source>
        <dbReference type="PROSITE" id="PS50878"/>
    </source>
</evidence>
<dbReference type="InterPro" id="IPR052343">
    <property type="entry name" value="Retrotransposon-Effector_Assoc"/>
</dbReference>
<proteinExistence type="predicted"/>
<dbReference type="PANTHER" id="PTHR46890">
    <property type="entry name" value="NON-LTR RETROLELEMENT REVERSE TRANSCRIPTASE-LIKE PROTEIN-RELATED"/>
    <property type="match status" value="1"/>
</dbReference>
<dbReference type="CDD" id="cd01650">
    <property type="entry name" value="RT_nLTR_like"/>
    <property type="match status" value="1"/>
</dbReference>
<sequence>MPPLFFQKFWHIIHSDVVDCVLRILNDKILLHKLNFTHIVCIPKCKKPETVAHFRPISLSNVIMRIASKCVANRLKFLLDDIISVSQSAFIPGRLITDNVLVAFEINKWVKTKTRGKAGSIALKLDMSKAYDRVEWNFLERVLHRIVIHEGCIRLIMLLVTSVSYSLMLNGKQFGYFTPRRGLRQGDPLSPYLFLFIAETFSSMLQRAEEQHHIQGIAVARGAPKVSHLLFVDDTIIFSQATEGAMRTIRDILELYAGASGQVINLEKSSMVISRNVEAPRRMQLAQQLGVQIVDKHEKYLGLPVIASKSRTELF</sequence>
<dbReference type="InterPro" id="IPR043502">
    <property type="entry name" value="DNA/RNA_pol_sf"/>
</dbReference>
<dbReference type="InterPro" id="IPR000477">
    <property type="entry name" value="RT_dom"/>
</dbReference>
<organism evidence="2">
    <name type="scientific">Sesamum radiatum</name>
    <name type="common">Black benniseed</name>
    <dbReference type="NCBI Taxonomy" id="300843"/>
    <lineage>
        <taxon>Eukaryota</taxon>
        <taxon>Viridiplantae</taxon>
        <taxon>Streptophyta</taxon>
        <taxon>Embryophyta</taxon>
        <taxon>Tracheophyta</taxon>
        <taxon>Spermatophyta</taxon>
        <taxon>Magnoliopsida</taxon>
        <taxon>eudicotyledons</taxon>
        <taxon>Gunneridae</taxon>
        <taxon>Pentapetalae</taxon>
        <taxon>asterids</taxon>
        <taxon>lamiids</taxon>
        <taxon>Lamiales</taxon>
        <taxon>Pedaliaceae</taxon>
        <taxon>Sesamum</taxon>
    </lineage>
</organism>
<evidence type="ECO:0000313" key="2">
    <source>
        <dbReference type="EMBL" id="KAL0409477.1"/>
    </source>
</evidence>
<comment type="caution">
    <text evidence="2">The sequence shown here is derived from an EMBL/GenBank/DDBJ whole genome shotgun (WGS) entry which is preliminary data.</text>
</comment>
<dbReference type="PROSITE" id="PS50878">
    <property type="entry name" value="RT_POL"/>
    <property type="match status" value="1"/>
</dbReference>
<dbReference type="PANTHER" id="PTHR46890:SF48">
    <property type="entry name" value="RNA-DIRECTED DNA POLYMERASE"/>
    <property type="match status" value="1"/>
</dbReference>
<feature type="domain" description="Reverse transcriptase" evidence="1">
    <location>
        <begin position="23"/>
        <end position="305"/>
    </location>
</feature>
<reference evidence="2" key="1">
    <citation type="submission" date="2020-06" db="EMBL/GenBank/DDBJ databases">
        <authorList>
            <person name="Li T."/>
            <person name="Hu X."/>
            <person name="Zhang T."/>
            <person name="Song X."/>
            <person name="Zhang H."/>
            <person name="Dai N."/>
            <person name="Sheng W."/>
            <person name="Hou X."/>
            <person name="Wei L."/>
        </authorList>
    </citation>
    <scope>NUCLEOTIDE SEQUENCE</scope>
    <source>
        <strain evidence="2">G02</strain>
        <tissue evidence="2">Leaf</tissue>
    </source>
</reference>
<dbReference type="SUPFAM" id="SSF56672">
    <property type="entry name" value="DNA/RNA polymerases"/>
    <property type="match status" value="1"/>
</dbReference>
<accession>A0AAW2TYT9</accession>
<dbReference type="AlphaFoldDB" id="A0AAW2TYT9"/>
<dbReference type="EMBL" id="JACGWJ010000007">
    <property type="protein sequence ID" value="KAL0409477.1"/>
    <property type="molecule type" value="Genomic_DNA"/>
</dbReference>